<evidence type="ECO:0000313" key="1">
    <source>
        <dbReference type="EMBL" id="DAG03675.1"/>
    </source>
</evidence>
<dbReference type="EMBL" id="BK016234">
    <property type="protein sequence ID" value="DAG03675.1"/>
    <property type="molecule type" value="Genomic_DNA"/>
</dbReference>
<name>A0A8S5VAN3_9CAUD</name>
<sequence length="167" mass="18144">MSYPPLPAVASTEAAVTELIRNYCGWHVAPVVNEIRKFDYDGSGRLFIPTLSLVDVQRVSVAGNDLYGWTFSQDGWLTFSPSFTPPAGDRVVTVEFKHGFAHAPELSLVLERVKARLAALPSAPLSYQRAGSQAVGYLSRNGDVLGFSLSDSEKAALDRYRLGVAPL</sequence>
<accession>A0A8S5VAN3</accession>
<proteinExistence type="predicted"/>
<organism evidence="1">
    <name type="scientific">Siphoviridae sp. ct6bU4</name>
    <dbReference type="NCBI Taxonomy" id="2825344"/>
    <lineage>
        <taxon>Viruses</taxon>
        <taxon>Duplodnaviria</taxon>
        <taxon>Heunggongvirae</taxon>
        <taxon>Uroviricota</taxon>
        <taxon>Caudoviricetes</taxon>
    </lineage>
</organism>
<protein>
    <submittedName>
        <fullName evidence="1">Head to tail adaptor</fullName>
    </submittedName>
</protein>
<reference evidence="1" key="1">
    <citation type="journal article" date="2021" name="Proc. Natl. Acad. Sci. U.S.A.">
        <title>A Catalog of Tens of Thousands of Viruses from Human Metagenomes Reveals Hidden Associations with Chronic Diseases.</title>
        <authorList>
            <person name="Tisza M.J."/>
            <person name="Buck C.B."/>
        </authorList>
    </citation>
    <scope>NUCLEOTIDE SEQUENCE</scope>
    <source>
        <strain evidence="1">Ct6bU4</strain>
    </source>
</reference>